<feature type="chain" id="PRO_5044840367" description="EGF-like domain-containing protein" evidence="1">
    <location>
        <begin position="21"/>
        <end position="337"/>
    </location>
</feature>
<dbReference type="AlphaFoldDB" id="A0ABD0KQF5"/>
<evidence type="ECO:0000313" key="4">
    <source>
        <dbReference type="Proteomes" id="UP001519460"/>
    </source>
</evidence>
<name>A0ABD0KQF5_9CAEN</name>
<dbReference type="SMART" id="SM00186">
    <property type="entry name" value="FBG"/>
    <property type="match status" value="1"/>
</dbReference>
<protein>
    <recommendedName>
        <fullName evidence="2">EGF-like domain-containing protein</fullName>
    </recommendedName>
</protein>
<gene>
    <name evidence="3" type="ORF">BaRGS_00019266</name>
</gene>
<dbReference type="Gene3D" id="3.90.215.10">
    <property type="entry name" value="Gamma Fibrinogen, chain A, domain 1"/>
    <property type="match status" value="1"/>
</dbReference>
<dbReference type="Pfam" id="PF00147">
    <property type="entry name" value="Fibrinogen_C"/>
    <property type="match status" value="1"/>
</dbReference>
<dbReference type="SUPFAM" id="SSF57196">
    <property type="entry name" value="EGF/Laminin"/>
    <property type="match status" value="1"/>
</dbReference>
<evidence type="ECO:0000259" key="2">
    <source>
        <dbReference type="PROSITE" id="PS00022"/>
    </source>
</evidence>
<sequence>MLGSILVAGFLLFVLSGSDASELTVQNSSSATDVRMFDYDMCPRGAVFSDQQLTTAKTRSRLECANRCSSTVGCEAFNVCPDDLPGAFTCHLLSDRNPQGCDGLTAAPSSDCRYAAKELQELQELICQNGGTSNGTHCKCPPEFSGTWCERLIWAVYVKVSVVCRFTGYSPTRVFVRTTNMSFDVDWATAKAGFDDPHDTSRKGDFFIGLENLHIFTQQFRYWNKMNMNHDGGKQAIPKYYGFRVGPESSNYTLTYEYYEKQAGSLALDGFSPEEPRPFSTRDHDVHGCVAQRGYMGWYGPNCDGYSLFADVIIWPKKVGVDVEITKATWNMYRLVI</sequence>
<dbReference type="PANTHER" id="PTHR19143">
    <property type="entry name" value="FIBRINOGEN/TENASCIN/ANGIOPOEITIN"/>
    <property type="match status" value="1"/>
</dbReference>
<comment type="caution">
    <text evidence="3">The sequence shown here is derived from an EMBL/GenBank/DDBJ whole genome shotgun (WGS) entry which is preliminary data.</text>
</comment>
<dbReference type="InterPro" id="IPR002181">
    <property type="entry name" value="Fibrinogen_a/b/g_C_dom"/>
</dbReference>
<evidence type="ECO:0000256" key="1">
    <source>
        <dbReference type="SAM" id="SignalP"/>
    </source>
</evidence>
<keyword evidence="1" id="KW-0732">Signal</keyword>
<dbReference type="PROSITE" id="PS00022">
    <property type="entry name" value="EGF_1"/>
    <property type="match status" value="1"/>
</dbReference>
<dbReference type="Proteomes" id="UP001519460">
    <property type="component" value="Unassembled WGS sequence"/>
</dbReference>
<dbReference type="InterPro" id="IPR036056">
    <property type="entry name" value="Fibrinogen-like_C"/>
</dbReference>
<dbReference type="InterPro" id="IPR050373">
    <property type="entry name" value="Fibrinogen_C-term_domain"/>
</dbReference>
<proteinExistence type="predicted"/>
<dbReference type="InterPro" id="IPR000742">
    <property type="entry name" value="EGF"/>
</dbReference>
<dbReference type="EMBL" id="JACVVK020000137">
    <property type="protein sequence ID" value="KAK7489467.1"/>
    <property type="molecule type" value="Genomic_DNA"/>
</dbReference>
<feature type="domain" description="EGF-like" evidence="2">
    <location>
        <begin position="138"/>
        <end position="149"/>
    </location>
</feature>
<evidence type="ECO:0000313" key="3">
    <source>
        <dbReference type="EMBL" id="KAK7489467.1"/>
    </source>
</evidence>
<keyword evidence="4" id="KW-1185">Reference proteome</keyword>
<dbReference type="Gene3D" id="2.10.25.10">
    <property type="entry name" value="Laminin"/>
    <property type="match status" value="1"/>
</dbReference>
<reference evidence="3 4" key="1">
    <citation type="journal article" date="2023" name="Sci. Data">
        <title>Genome assembly of the Korean intertidal mud-creeper Batillaria attramentaria.</title>
        <authorList>
            <person name="Patra A.K."/>
            <person name="Ho P.T."/>
            <person name="Jun S."/>
            <person name="Lee S.J."/>
            <person name="Kim Y."/>
            <person name="Won Y.J."/>
        </authorList>
    </citation>
    <scope>NUCLEOTIDE SEQUENCE [LARGE SCALE GENOMIC DNA]</scope>
    <source>
        <strain evidence="3">Wonlab-2016</strain>
    </source>
</reference>
<accession>A0ABD0KQF5</accession>
<organism evidence="3 4">
    <name type="scientific">Batillaria attramentaria</name>
    <dbReference type="NCBI Taxonomy" id="370345"/>
    <lineage>
        <taxon>Eukaryota</taxon>
        <taxon>Metazoa</taxon>
        <taxon>Spiralia</taxon>
        <taxon>Lophotrochozoa</taxon>
        <taxon>Mollusca</taxon>
        <taxon>Gastropoda</taxon>
        <taxon>Caenogastropoda</taxon>
        <taxon>Sorbeoconcha</taxon>
        <taxon>Cerithioidea</taxon>
        <taxon>Batillariidae</taxon>
        <taxon>Batillaria</taxon>
    </lineage>
</organism>
<dbReference type="SUPFAM" id="SSF56496">
    <property type="entry name" value="Fibrinogen C-terminal domain-like"/>
    <property type="match status" value="1"/>
</dbReference>
<dbReference type="InterPro" id="IPR014716">
    <property type="entry name" value="Fibrinogen_a/b/g_C_1"/>
</dbReference>
<feature type="signal peptide" evidence="1">
    <location>
        <begin position="1"/>
        <end position="20"/>
    </location>
</feature>